<name>A0A1H9UF05_9PSEU</name>
<proteinExistence type="predicted"/>
<protein>
    <submittedName>
        <fullName evidence="2">Uncharacterized protein</fullName>
    </submittedName>
</protein>
<organism evidence="2 3">
    <name type="scientific">Lentzea xinjiangensis</name>
    <dbReference type="NCBI Taxonomy" id="402600"/>
    <lineage>
        <taxon>Bacteria</taxon>
        <taxon>Bacillati</taxon>
        <taxon>Actinomycetota</taxon>
        <taxon>Actinomycetes</taxon>
        <taxon>Pseudonocardiales</taxon>
        <taxon>Pseudonocardiaceae</taxon>
        <taxon>Lentzea</taxon>
    </lineage>
</organism>
<dbReference type="OrthoDB" id="9829087at2"/>
<evidence type="ECO:0000256" key="1">
    <source>
        <dbReference type="SAM" id="MobiDB-lite"/>
    </source>
</evidence>
<evidence type="ECO:0000313" key="2">
    <source>
        <dbReference type="EMBL" id="SES07942.1"/>
    </source>
</evidence>
<sequence>MTALAVERMSVDAVARDRGADSISDATVGRKIADKEDPVDARSVRTIVLTCGLAAQRRGESSADADVRSWLRARTRLVESAQRPDTDREPAEPAQRAEDEPAEPPARRAWLAAALVAVLLGAAGADVRRGAPADPVPITATDDLTSGGPPCPNPPDRTAGDGITMTAPAPGTLLTGDGVEARGTVELRPGERPPWLLLYAPGVCKFYVQQPVTVSGTTWSGTLYFDPVQPGRFVGYVVVVDAATDRWLAELTSSGKSPYIVRLPPGARAVHVTVRCCG</sequence>
<dbReference type="RefSeq" id="WP_143116385.1">
    <property type="nucleotide sequence ID" value="NZ_FOFR01000021.1"/>
</dbReference>
<dbReference type="AlphaFoldDB" id="A0A1H9UF05"/>
<feature type="compositionally biased region" description="Basic and acidic residues" evidence="1">
    <location>
        <begin position="82"/>
        <end position="99"/>
    </location>
</feature>
<feature type="region of interest" description="Disordered" evidence="1">
    <location>
        <begin position="128"/>
        <end position="152"/>
    </location>
</feature>
<reference evidence="3" key="1">
    <citation type="submission" date="2016-10" db="EMBL/GenBank/DDBJ databases">
        <authorList>
            <person name="Varghese N."/>
            <person name="Submissions S."/>
        </authorList>
    </citation>
    <scope>NUCLEOTIDE SEQUENCE [LARGE SCALE GENOMIC DNA]</scope>
    <source>
        <strain evidence="3">CGMCC 4.3525</strain>
    </source>
</reference>
<dbReference type="EMBL" id="FOFR01000021">
    <property type="protein sequence ID" value="SES07942.1"/>
    <property type="molecule type" value="Genomic_DNA"/>
</dbReference>
<gene>
    <name evidence="2" type="ORF">SAMN05216188_12172</name>
</gene>
<evidence type="ECO:0000313" key="3">
    <source>
        <dbReference type="Proteomes" id="UP000199352"/>
    </source>
</evidence>
<feature type="region of interest" description="Disordered" evidence="1">
    <location>
        <begin position="78"/>
        <end position="105"/>
    </location>
</feature>
<keyword evidence="3" id="KW-1185">Reference proteome</keyword>
<accession>A0A1H9UF05</accession>
<dbReference type="Proteomes" id="UP000199352">
    <property type="component" value="Unassembled WGS sequence"/>
</dbReference>
<dbReference type="STRING" id="402600.SAMN05216188_12172"/>